<keyword evidence="1" id="KW-0732">Signal</keyword>
<comment type="caution">
    <text evidence="2">The sequence shown here is derived from an EMBL/GenBank/DDBJ whole genome shotgun (WGS) entry which is preliminary data.</text>
</comment>
<organism evidence="2 3">
    <name type="scientific">Hoeflea phototrophica (strain DSM 17068 / NCIMB 14078 / DFL-43)</name>
    <dbReference type="NCBI Taxonomy" id="411684"/>
    <lineage>
        <taxon>Bacteria</taxon>
        <taxon>Pseudomonadati</taxon>
        <taxon>Pseudomonadota</taxon>
        <taxon>Alphaproteobacteria</taxon>
        <taxon>Hyphomicrobiales</taxon>
        <taxon>Rhizobiaceae</taxon>
        <taxon>Hoeflea</taxon>
    </lineage>
</organism>
<dbReference type="EMBL" id="ABIA03000002">
    <property type="protein sequence ID" value="EDQ33503.1"/>
    <property type="molecule type" value="Genomic_DNA"/>
</dbReference>
<dbReference type="AlphaFoldDB" id="A9D6H3"/>
<evidence type="ECO:0000313" key="2">
    <source>
        <dbReference type="EMBL" id="EDQ33503.1"/>
    </source>
</evidence>
<dbReference type="Pfam" id="PF06037">
    <property type="entry name" value="DUF922"/>
    <property type="match status" value="1"/>
</dbReference>
<dbReference type="GO" id="GO:0006508">
    <property type="term" value="P:proteolysis"/>
    <property type="evidence" value="ECO:0007669"/>
    <property type="project" value="UniProtKB-KW"/>
</dbReference>
<reference evidence="2 3" key="2">
    <citation type="submission" date="2012-06" db="EMBL/GenBank/DDBJ databases">
        <authorList>
            <person name="Fiebig A."/>
        </authorList>
    </citation>
    <scope>NUCLEOTIDE SEQUENCE [LARGE SCALE GENOMIC DNA]</scope>
    <source>
        <strain evidence="2 3">DFL-43</strain>
    </source>
</reference>
<reference evidence="2 3" key="1">
    <citation type="submission" date="2007-10" db="EMBL/GenBank/DDBJ databases">
        <authorList>
            <person name="Wagner-Dobler I."/>
            <person name="Ferriera S."/>
            <person name="Johnson J."/>
            <person name="Kravitz S."/>
            <person name="Beeson K."/>
            <person name="Sutton G."/>
            <person name="Rogers Y.-H."/>
            <person name="Friedman R."/>
            <person name="Frazier M."/>
            <person name="Venter J.C."/>
        </authorList>
    </citation>
    <scope>NUCLEOTIDE SEQUENCE [LARGE SCALE GENOMIC DNA]</scope>
    <source>
        <strain evidence="2 3">DFL-43</strain>
    </source>
</reference>
<name>A9D6H3_HOEPD</name>
<dbReference type="Proteomes" id="UP000004291">
    <property type="component" value="Chromosome"/>
</dbReference>
<dbReference type="eggNOG" id="COG5661">
    <property type="taxonomic scope" value="Bacteria"/>
</dbReference>
<dbReference type="STRING" id="411684.HPDFL43_09712"/>
<dbReference type="HOGENOM" id="CLU_1320057_0_0_5"/>
<gene>
    <name evidence="2" type="ORF">HPDFL43_09712</name>
</gene>
<dbReference type="OrthoDB" id="7888967at2"/>
<dbReference type="RefSeq" id="WP_007197718.1">
    <property type="nucleotide sequence ID" value="NZ_CM002917.1"/>
</dbReference>
<feature type="signal peptide" evidence="1">
    <location>
        <begin position="1"/>
        <end position="19"/>
    </location>
</feature>
<protein>
    <submittedName>
        <fullName evidence="2">Putative secreted Zn-dependent protease</fullName>
    </submittedName>
</protein>
<keyword evidence="2" id="KW-0645">Protease</keyword>
<dbReference type="GO" id="GO:0008233">
    <property type="term" value="F:peptidase activity"/>
    <property type="evidence" value="ECO:0007669"/>
    <property type="project" value="UniProtKB-KW"/>
</dbReference>
<accession>A9D6H3</accession>
<keyword evidence="2" id="KW-0378">Hydrolase</keyword>
<evidence type="ECO:0000256" key="1">
    <source>
        <dbReference type="SAM" id="SignalP"/>
    </source>
</evidence>
<evidence type="ECO:0000313" key="3">
    <source>
        <dbReference type="Proteomes" id="UP000004291"/>
    </source>
</evidence>
<keyword evidence="3" id="KW-1185">Reference proteome</keyword>
<feature type="chain" id="PRO_5002736335" evidence="1">
    <location>
        <begin position="20"/>
        <end position="204"/>
    </location>
</feature>
<dbReference type="InterPro" id="IPR010321">
    <property type="entry name" value="DUF922"/>
</dbReference>
<proteinExistence type="predicted"/>
<dbReference type="PIRSF" id="PIRSF010521">
    <property type="entry name" value="DUF922_bac"/>
    <property type="match status" value="1"/>
</dbReference>
<sequence>MLAIRLALTVLVTCLGTQAVSTEPLISKSYSYYSVSGQTSTELERELWRSGPELAETGTRHPGATRIKMSRTISFEETPDRCRVSNVSIRLETNLTLPRWTDQAKADRKAKLVWLTLSSDIKRHEERHAEIARQWSRKLENALKGLKPMQDCPRMQAKVEAVSKTILEKHSADQDRFDRVEAASFERRIKRILRYKASQMRTDG</sequence>